<dbReference type="RefSeq" id="XP_028471736.1">
    <property type="nucleotide sequence ID" value="XM_028620997.1"/>
</dbReference>
<feature type="compositionally biased region" description="Basic and acidic residues" evidence="1">
    <location>
        <begin position="154"/>
        <end position="166"/>
    </location>
</feature>
<proteinExistence type="predicted"/>
<evidence type="ECO:0000313" key="3">
    <source>
        <dbReference type="Proteomes" id="UP000279236"/>
    </source>
</evidence>
<feature type="compositionally biased region" description="Polar residues" evidence="1">
    <location>
        <begin position="85"/>
        <end position="108"/>
    </location>
</feature>
<dbReference type="GeneID" id="39590017"/>
<sequence>MSDNHPPPAAGPQGVPESPMATRIKAVLHLDEGDDVNALLAEREQGLQEGGEAVTKEEQDLDCWGEQLHGRVPTSHRPPPKLLPTASTSQPDQTNYTYTQTNSSVNPASQVTLKETTIQRLLQLMGREAVLGQRRNDAAVREGNIKLPAGMTLGDRESKPPKEAKQTKNNQENTYAMSPDETVASDPILTFTSEQWTRLTDVALQAGALDSMDRTLRRREANARSLVGATDEPEEDSGPSQYEPIDYSGVLRLAVVPTNEIETAITKLENDVQDQRNNMSDRERRVASLEESLRKPGKM</sequence>
<keyword evidence="3" id="KW-1185">Reference proteome</keyword>
<dbReference type="EMBL" id="RSCE01000023">
    <property type="protein sequence ID" value="RSH76589.1"/>
    <property type="molecule type" value="Genomic_DNA"/>
</dbReference>
<feature type="compositionally biased region" description="Pro residues" evidence="1">
    <location>
        <begin position="1"/>
        <end position="10"/>
    </location>
</feature>
<comment type="caution">
    <text evidence="2">The sequence shown here is derived from an EMBL/GenBank/DDBJ whole genome shotgun (WGS) entry which is preliminary data.</text>
</comment>
<evidence type="ECO:0000313" key="2">
    <source>
        <dbReference type="EMBL" id="RSH76589.1"/>
    </source>
</evidence>
<feature type="region of interest" description="Disordered" evidence="1">
    <location>
        <begin position="149"/>
        <end position="175"/>
    </location>
</feature>
<accession>A0A427XCK1</accession>
<protein>
    <submittedName>
        <fullName evidence="2">Uncharacterized protein</fullName>
    </submittedName>
</protein>
<reference evidence="2 3" key="1">
    <citation type="submission" date="2018-11" db="EMBL/GenBank/DDBJ databases">
        <title>Genome sequence of Apiotrichum porosum DSM 27194.</title>
        <authorList>
            <person name="Aliyu H."/>
            <person name="Gorte O."/>
            <person name="Ochsenreither K."/>
        </authorList>
    </citation>
    <scope>NUCLEOTIDE SEQUENCE [LARGE SCALE GENOMIC DNA]</scope>
    <source>
        <strain evidence="2 3">DSM 27194</strain>
    </source>
</reference>
<feature type="region of interest" description="Disordered" evidence="1">
    <location>
        <begin position="42"/>
        <end position="108"/>
    </location>
</feature>
<feature type="region of interest" description="Disordered" evidence="1">
    <location>
        <begin position="271"/>
        <end position="299"/>
    </location>
</feature>
<organism evidence="2 3">
    <name type="scientific">Apiotrichum porosum</name>
    <dbReference type="NCBI Taxonomy" id="105984"/>
    <lineage>
        <taxon>Eukaryota</taxon>
        <taxon>Fungi</taxon>
        <taxon>Dikarya</taxon>
        <taxon>Basidiomycota</taxon>
        <taxon>Agaricomycotina</taxon>
        <taxon>Tremellomycetes</taxon>
        <taxon>Trichosporonales</taxon>
        <taxon>Trichosporonaceae</taxon>
        <taxon>Apiotrichum</taxon>
    </lineage>
</organism>
<dbReference type="Proteomes" id="UP000279236">
    <property type="component" value="Unassembled WGS sequence"/>
</dbReference>
<feature type="region of interest" description="Disordered" evidence="1">
    <location>
        <begin position="223"/>
        <end position="243"/>
    </location>
</feature>
<name>A0A427XCK1_9TREE</name>
<gene>
    <name evidence="2" type="ORF">EHS24_005474</name>
</gene>
<feature type="region of interest" description="Disordered" evidence="1">
    <location>
        <begin position="1"/>
        <end position="24"/>
    </location>
</feature>
<dbReference type="AlphaFoldDB" id="A0A427XCK1"/>
<evidence type="ECO:0000256" key="1">
    <source>
        <dbReference type="SAM" id="MobiDB-lite"/>
    </source>
</evidence>